<organism evidence="3 4">
    <name type="scientific">Heligmosomoides polygyrus</name>
    <name type="common">Parasitic roundworm</name>
    <dbReference type="NCBI Taxonomy" id="6339"/>
    <lineage>
        <taxon>Eukaryota</taxon>
        <taxon>Metazoa</taxon>
        <taxon>Ecdysozoa</taxon>
        <taxon>Nematoda</taxon>
        <taxon>Chromadorea</taxon>
        <taxon>Rhabditida</taxon>
        <taxon>Rhabditina</taxon>
        <taxon>Rhabditomorpha</taxon>
        <taxon>Strongyloidea</taxon>
        <taxon>Heligmosomidae</taxon>
        <taxon>Heligmosomoides</taxon>
    </lineage>
</organism>
<evidence type="ECO:0000313" key="3">
    <source>
        <dbReference type="Proteomes" id="UP000050761"/>
    </source>
</evidence>
<name>A0A183F3C1_HELPZ</name>
<keyword evidence="3" id="KW-1185">Reference proteome</keyword>
<evidence type="ECO:0000256" key="1">
    <source>
        <dbReference type="SAM" id="Phobius"/>
    </source>
</evidence>
<reference evidence="2 3" key="1">
    <citation type="submission" date="2018-11" db="EMBL/GenBank/DDBJ databases">
        <authorList>
            <consortium name="Pathogen Informatics"/>
        </authorList>
    </citation>
    <scope>NUCLEOTIDE SEQUENCE [LARGE SCALE GENOMIC DNA]</scope>
</reference>
<dbReference type="Proteomes" id="UP000050761">
    <property type="component" value="Unassembled WGS sequence"/>
</dbReference>
<dbReference type="EMBL" id="UZAH01000526">
    <property type="protein sequence ID" value="VDO19046.1"/>
    <property type="molecule type" value="Genomic_DNA"/>
</dbReference>
<keyword evidence="1" id="KW-0472">Membrane</keyword>
<keyword evidence="1" id="KW-1133">Transmembrane helix</keyword>
<reference evidence="4" key="2">
    <citation type="submission" date="2019-09" db="UniProtKB">
        <authorList>
            <consortium name="WormBaseParasite"/>
        </authorList>
    </citation>
    <scope>IDENTIFICATION</scope>
</reference>
<dbReference type="AlphaFoldDB" id="A0A183F3C1"/>
<evidence type="ECO:0000313" key="4">
    <source>
        <dbReference type="WBParaSite" id="HPBE_0000066301-mRNA-1"/>
    </source>
</evidence>
<dbReference type="WBParaSite" id="HPBE_0000066301-mRNA-1">
    <property type="protein sequence ID" value="HPBE_0000066301-mRNA-1"/>
    <property type="gene ID" value="HPBE_0000066301"/>
</dbReference>
<accession>A0A183F3C1</accession>
<evidence type="ECO:0000313" key="2">
    <source>
        <dbReference type="EMBL" id="VDO19046.1"/>
    </source>
</evidence>
<accession>A0A3P7TCX7</accession>
<proteinExistence type="predicted"/>
<protein>
    <submittedName>
        <fullName evidence="4">G_PROTEIN_RECEP_F1_2 domain-containing protein</fullName>
    </submittedName>
</protein>
<feature type="transmembrane region" description="Helical" evidence="1">
    <location>
        <begin position="38"/>
        <end position="58"/>
    </location>
</feature>
<keyword evidence="1" id="KW-0812">Transmembrane</keyword>
<sequence>MLNSTMEIDVEDGNSFYAIFQLIEQSSLIIWLRQNFPYVLPPLCIVGIVGNSMALLLIRSVSSAFFSVKR</sequence>
<gene>
    <name evidence="2" type="ORF">HPBE_LOCUS664</name>
</gene>